<dbReference type="SUPFAM" id="SSF53474">
    <property type="entry name" value="alpha/beta-Hydrolases"/>
    <property type="match status" value="1"/>
</dbReference>
<dbReference type="InterPro" id="IPR010427">
    <property type="entry name" value="DUF1023"/>
</dbReference>
<dbReference type="InterPro" id="IPR029058">
    <property type="entry name" value="AB_hydrolase_fold"/>
</dbReference>
<reference evidence="3" key="1">
    <citation type="submission" date="2016-09" db="EMBL/GenBank/DDBJ databases">
        <authorList>
            <person name="Greninger A.L."/>
            <person name="Jerome K.R."/>
            <person name="Mcnair B."/>
            <person name="Wallis C."/>
            <person name="Fang F."/>
        </authorList>
    </citation>
    <scope>NUCLEOTIDE SEQUENCE [LARGE SCALE GENOMIC DNA]</scope>
    <source>
        <strain evidence="3">M7</strain>
    </source>
</reference>
<comment type="caution">
    <text evidence="2">The sequence shown here is derived from an EMBL/GenBank/DDBJ whole genome shotgun (WGS) entry which is preliminary data.</text>
</comment>
<proteinExistence type="predicted"/>
<organism evidence="2 3">
    <name type="scientific">Mycolicibacterium holsaticum</name>
    <dbReference type="NCBI Taxonomy" id="152142"/>
    <lineage>
        <taxon>Bacteria</taxon>
        <taxon>Bacillati</taxon>
        <taxon>Actinomycetota</taxon>
        <taxon>Actinomycetes</taxon>
        <taxon>Mycobacteriales</taxon>
        <taxon>Mycobacteriaceae</taxon>
        <taxon>Mycolicibacterium</taxon>
    </lineage>
</organism>
<evidence type="ECO:0000259" key="1">
    <source>
        <dbReference type="Pfam" id="PF06259"/>
    </source>
</evidence>
<name>A0A1E3RME6_9MYCO</name>
<gene>
    <name evidence="2" type="ORF">BHQ17_16915</name>
</gene>
<dbReference type="Pfam" id="PF06259">
    <property type="entry name" value="Abhydrolase_8"/>
    <property type="match status" value="1"/>
</dbReference>
<protein>
    <recommendedName>
        <fullName evidence="1">DUF1023 domain-containing protein</fullName>
    </recommendedName>
</protein>
<sequence length="540" mass="57364">MTVLTVADIDRWNAEAVRQVFHAAQASAQASFNTAEVLASLPAFDSWGGDAADAAGQSNAEIRRELELNGDEKLVVGRAAANAADGIDKVKADLAALRDDAESLGMVVDPVANRVLPGPGLAGASPMEAELKMMQLQPRLDAILVEANQVDDELARAIDMADGDEPIPDFSPEAVAEPLPADPQEFHERWEQLTEAEKDWLYEQDHFVGNHPGMPFVDKDKYNRMNLGALMRDTQAEIDRLAQEHPAWAAGGRPGTPNPNPPAYREWKQRWDAAHADMNRYQAVQGELQSNDGVPRLLGLIDDEGHAAVSMGNPDTATRNATFVPGTGQDLTRLEFSAQKSEQMYLAAMRADPNLQAGDVSVTTWMGYDRPMNLFEAASPGYARDGGDDLAAFQAGMRASHDGAPSIDTVIGHSYGSTLMGAAALDGNHLDVNNVVAVGSPGILADHASDLSLASGANVFASRAENDMIGLATYATLGPDPMNSRFGGIPFEAAPGAAGPFGTPTVDAHSSYWSAGNPALDNMGRIIAGRTDVTAPTFTP</sequence>
<dbReference type="RefSeq" id="WP_069406328.1">
    <property type="nucleotide sequence ID" value="NZ_MIGZ01000102.1"/>
</dbReference>
<accession>A0A1E3RME6</accession>
<evidence type="ECO:0000313" key="2">
    <source>
        <dbReference type="EMBL" id="ODQ91000.1"/>
    </source>
</evidence>
<feature type="domain" description="DUF1023" evidence="1">
    <location>
        <begin position="303"/>
        <end position="470"/>
    </location>
</feature>
<dbReference type="AlphaFoldDB" id="A0A1E3RME6"/>
<dbReference type="Proteomes" id="UP000094243">
    <property type="component" value="Unassembled WGS sequence"/>
</dbReference>
<evidence type="ECO:0000313" key="3">
    <source>
        <dbReference type="Proteomes" id="UP000094243"/>
    </source>
</evidence>
<keyword evidence="3" id="KW-1185">Reference proteome</keyword>
<dbReference type="EMBL" id="MIGZ01000102">
    <property type="protein sequence ID" value="ODQ91000.1"/>
    <property type="molecule type" value="Genomic_DNA"/>
</dbReference>